<organism evidence="4 5">
    <name type="scientific">Rhodopirellula sallentina SM41</name>
    <dbReference type="NCBI Taxonomy" id="1263870"/>
    <lineage>
        <taxon>Bacteria</taxon>
        <taxon>Pseudomonadati</taxon>
        <taxon>Planctomycetota</taxon>
        <taxon>Planctomycetia</taxon>
        <taxon>Pirellulales</taxon>
        <taxon>Pirellulaceae</taxon>
        <taxon>Rhodopirellula</taxon>
    </lineage>
</organism>
<dbReference type="Proteomes" id="UP000011885">
    <property type="component" value="Unassembled WGS sequence"/>
</dbReference>
<sequence length="100" mass="10913">MNPTQTFDLIAVCAFGLEAVVKRELAALGIESAIGESGRVHFRGTAETIAKTNLWLRCADRVTIRVAEFPAADFDALFETTKAIEWGEWLPADAEFPVTG</sequence>
<keyword evidence="2" id="KW-0694">RNA-binding</keyword>
<keyword evidence="1 4" id="KW-0489">Methyltransferase</keyword>
<evidence type="ECO:0000313" key="5">
    <source>
        <dbReference type="Proteomes" id="UP000011885"/>
    </source>
</evidence>
<proteinExistence type="predicted"/>
<dbReference type="EMBL" id="ANOH01000338">
    <property type="protein sequence ID" value="EMI53652.1"/>
    <property type="molecule type" value="Genomic_DNA"/>
</dbReference>
<evidence type="ECO:0000256" key="2">
    <source>
        <dbReference type="PROSITE-ProRule" id="PRU00529"/>
    </source>
</evidence>
<dbReference type="CDD" id="cd11715">
    <property type="entry name" value="THUMP_AdoMetMT"/>
    <property type="match status" value="1"/>
</dbReference>
<feature type="non-terminal residue" evidence="4">
    <location>
        <position position="100"/>
    </location>
</feature>
<dbReference type="Pfam" id="PF22020">
    <property type="entry name" value="RlmL_1st"/>
    <property type="match status" value="1"/>
</dbReference>
<reference evidence="4 5" key="1">
    <citation type="journal article" date="2013" name="Mar. Genomics">
        <title>Expression of sulfatases in Rhodopirellula baltica and the diversity of sulfatases in the genus Rhodopirellula.</title>
        <authorList>
            <person name="Wegner C.E."/>
            <person name="Richter-Heitmann T."/>
            <person name="Klindworth A."/>
            <person name="Klockow C."/>
            <person name="Richter M."/>
            <person name="Achstetter T."/>
            <person name="Glockner F.O."/>
            <person name="Harder J."/>
        </authorList>
    </citation>
    <scope>NUCLEOTIDE SEQUENCE [LARGE SCALE GENOMIC DNA]</scope>
    <source>
        <strain evidence="4 5">SM41</strain>
    </source>
</reference>
<name>M5TWR6_9BACT</name>
<evidence type="ECO:0000313" key="4">
    <source>
        <dbReference type="EMBL" id="EMI53652.1"/>
    </source>
</evidence>
<keyword evidence="4" id="KW-0808">Transferase</keyword>
<dbReference type="PROSITE" id="PS51165">
    <property type="entry name" value="THUMP"/>
    <property type="match status" value="1"/>
</dbReference>
<comment type="caution">
    <text evidence="4">The sequence shown here is derived from an EMBL/GenBank/DDBJ whole genome shotgun (WGS) entry which is preliminary data.</text>
</comment>
<keyword evidence="5" id="KW-1185">Reference proteome</keyword>
<accession>M5TWR6</accession>
<evidence type="ECO:0000259" key="3">
    <source>
        <dbReference type="PROSITE" id="PS51165"/>
    </source>
</evidence>
<evidence type="ECO:0000256" key="1">
    <source>
        <dbReference type="ARBA" id="ARBA00022603"/>
    </source>
</evidence>
<dbReference type="InterPro" id="IPR004114">
    <property type="entry name" value="THUMP_dom"/>
</dbReference>
<dbReference type="AlphaFoldDB" id="M5TWR6"/>
<dbReference type="PANTHER" id="PTHR47313">
    <property type="entry name" value="RIBOSOMAL RNA LARGE SUBUNIT METHYLTRANSFERASE K/L"/>
    <property type="match status" value="1"/>
</dbReference>
<dbReference type="Gene3D" id="3.30.2130.30">
    <property type="match status" value="1"/>
</dbReference>
<dbReference type="GO" id="GO:0008990">
    <property type="term" value="F:rRNA (guanine-N2-)-methyltransferase activity"/>
    <property type="evidence" value="ECO:0007669"/>
    <property type="project" value="TreeGrafter"/>
</dbReference>
<gene>
    <name evidence="4" type="ORF">RSSM_04919</name>
</gene>
<feature type="domain" description="THUMP" evidence="3">
    <location>
        <begin position="48"/>
        <end position="100"/>
    </location>
</feature>
<dbReference type="GO" id="GO:0070043">
    <property type="term" value="F:rRNA (guanine-N7-)-methyltransferase activity"/>
    <property type="evidence" value="ECO:0007669"/>
    <property type="project" value="TreeGrafter"/>
</dbReference>
<protein>
    <submittedName>
        <fullName evidence="4">Site-specific DNA-methyltransferase</fullName>
    </submittedName>
</protein>
<dbReference type="PANTHER" id="PTHR47313:SF1">
    <property type="entry name" value="RIBOSOMAL RNA LARGE SUBUNIT METHYLTRANSFERASE K_L"/>
    <property type="match status" value="1"/>
</dbReference>
<dbReference type="InterPro" id="IPR054170">
    <property type="entry name" value="RlmL_1st"/>
</dbReference>
<dbReference type="GO" id="GO:0003723">
    <property type="term" value="F:RNA binding"/>
    <property type="evidence" value="ECO:0007669"/>
    <property type="project" value="UniProtKB-UniRule"/>
</dbReference>